<accession>A0ABY8CSG9</accession>
<keyword evidence="1" id="KW-0472">Membrane</keyword>
<evidence type="ECO:0000313" key="3">
    <source>
        <dbReference type="Proteomes" id="UP001235547"/>
    </source>
</evidence>
<name>A0ABY8CSG9_9HYPH</name>
<evidence type="ECO:0000313" key="2">
    <source>
        <dbReference type="EMBL" id="WEX81586.1"/>
    </source>
</evidence>
<keyword evidence="1" id="KW-1133">Transmembrane helix</keyword>
<protein>
    <submittedName>
        <fullName evidence="2">DUF3095 domain-containing protein</fullName>
    </submittedName>
</protein>
<reference evidence="2 3" key="1">
    <citation type="submission" date="2023-03" db="EMBL/GenBank/DDBJ databases">
        <authorList>
            <person name="Kaur S."/>
            <person name="Espinosa-Saiz D."/>
            <person name="Velazquez E."/>
            <person name="Menendez E."/>
            <person name="diCenzo G.C."/>
        </authorList>
    </citation>
    <scope>NUCLEOTIDE SEQUENCE [LARGE SCALE GENOMIC DNA]</scope>
    <source>
        <strain evidence="2 3">LMG 27395</strain>
    </source>
</reference>
<dbReference type="EMBL" id="CP120370">
    <property type="protein sequence ID" value="WEX81586.1"/>
    <property type="molecule type" value="Genomic_DNA"/>
</dbReference>
<sequence length="402" mass="43216">MTQAADMQFYEELPLFEAFEGVANEANYRALPEGWLLAVADIVNSTGAIAQGRYKSVNMAGASVISALMNGLGERDLPFVFGGDGALAAVPAALAAKARSTLAAAKTWVAEELGLELRVALVPVSDVRARGLDMRVARFKASEEVSYAMLSGGGASWAEAEMKAGRYQIEAAPPGTRPDLTGLSCRWNPIVARHGTIVSIIAVPGERGNGPEFQALIGDIVTLAEGEQRGGHPVPENGPEPRLSMQGVTAESRALAPRGRRFLTWSWIALQSLVLFLFFRLGLNLGKFDVNRYKHDLAANSDFRKFDDGLKMTIDVSVERLRRIEERLKRAADAGICRYGLHQQESALMTCIVPSPMSRDHMHFIDGAAGGYAMAATNLKATLPGRVTEEVQGVPAAPAVKP</sequence>
<keyword evidence="1" id="KW-0812">Transmembrane</keyword>
<proteinExistence type="predicted"/>
<organism evidence="2 3">
    <name type="scientific">Sinorhizobium numidicum</name>
    <dbReference type="NCBI Taxonomy" id="680248"/>
    <lineage>
        <taxon>Bacteria</taxon>
        <taxon>Pseudomonadati</taxon>
        <taxon>Pseudomonadota</taxon>
        <taxon>Alphaproteobacteria</taxon>
        <taxon>Hyphomicrobiales</taxon>
        <taxon>Rhizobiaceae</taxon>
        <taxon>Sinorhizobium/Ensifer group</taxon>
        <taxon>Sinorhizobium</taxon>
    </lineage>
</organism>
<feature type="transmembrane region" description="Helical" evidence="1">
    <location>
        <begin position="262"/>
        <end position="283"/>
    </location>
</feature>
<dbReference type="Pfam" id="PF11294">
    <property type="entry name" value="DUF3095"/>
    <property type="match status" value="1"/>
</dbReference>
<dbReference type="RefSeq" id="WP_280732341.1">
    <property type="nucleotide sequence ID" value="NZ_CP120367.1"/>
</dbReference>
<dbReference type="InterPro" id="IPR021445">
    <property type="entry name" value="DUF3095"/>
</dbReference>
<gene>
    <name evidence="2" type="ORF">PYH38_001022</name>
</gene>
<keyword evidence="3" id="KW-1185">Reference proteome</keyword>
<dbReference type="Proteomes" id="UP001235547">
    <property type="component" value="Chromosome 2"/>
</dbReference>
<evidence type="ECO:0000256" key="1">
    <source>
        <dbReference type="SAM" id="Phobius"/>
    </source>
</evidence>